<dbReference type="GO" id="GO:0000166">
    <property type="term" value="F:nucleotide binding"/>
    <property type="evidence" value="ECO:0007669"/>
    <property type="project" value="UniProtKB-KW"/>
</dbReference>
<gene>
    <name evidence="11" type="ORF">CCV52592_0412</name>
</gene>
<dbReference type="EMBL" id="CP000767">
    <property type="protein sequence ID" value="EAT99906.2"/>
    <property type="molecule type" value="Genomic_DNA"/>
</dbReference>
<evidence type="ECO:0000313" key="12">
    <source>
        <dbReference type="Proteomes" id="UP000006380"/>
    </source>
</evidence>
<dbReference type="PANTHER" id="PTHR11067:SF9">
    <property type="entry name" value="INOSINE TRIPHOSPHATE PYROPHOSPHATASE"/>
    <property type="match status" value="1"/>
</dbReference>
<dbReference type="EC" id="3.6.1.66" evidence="10"/>
<dbReference type="GO" id="GO:0017111">
    <property type="term" value="F:ribonucleoside triphosphate phosphatase activity"/>
    <property type="evidence" value="ECO:0007669"/>
    <property type="project" value="InterPro"/>
</dbReference>
<feature type="binding site" evidence="10">
    <location>
        <begin position="7"/>
        <end position="12"/>
    </location>
    <ligand>
        <name>substrate</name>
    </ligand>
</feature>
<comment type="function">
    <text evidence="10">Pyrophosphatase that catalyzes the hydrolysis of nucleoside triphosphates to their monophosphate derivatives, with a high preference for the non-canonical purine nucleotides XTP (xanthosine triphosphate), dITP (deoxyinosine triphosphate) and ITP. Seems to function as a house-cleaning enzyme that removes non-canonical purine nucleotides from the nucleotide pool, thus preventing their incorporation into DNA/RNA and avoiding chromosomal lesions.</text>
</comment>
<evidence type="ECO:0000256" key="8">
    <source>
        <dbReference type="ARBA" id="ARBA00051875"/>
    </source>
</evidence>
<proteinExistence type="inferred from homology"/>
<dbReference type="GO" id="GO:0009146">
    <property type="term" value="P:purine nucleoside triphosphate catabolic process"/>
    <property type="evidence" value="ECO:0007669"/>
    <property type="project" value="UniProtKB-UniRule"/>
</dbReference>
<evidence type="ECO:0000256" key="10">
    <source>
        <dbReference type="HAMAP-Rule" id="MF_01405"/>
    </source>
</evidence>
<dbReference type="InterPro" id="IPR002637">
    <property type="entry name" value="RdgB/HAM1"/>
</dbReference>
<dbReference type="InterPro" id="IPR020922">
    <property type="entry name" value="dITP/XTP_pyrophosphatase"/>
</dbReference>
<comment type="catalytic activity">
    <reaction evidence="10">
        <text>ITP + H2O = IMP + diphosphate + H(+)</text>
        <dbReference type="Rhea" id="RHEA:29399"/>
        <dbReference type="ChEBI" id="CHEBI:15377"/>
        <dbReference type="ChEBI" id="CHEBI:15378"/>
        <dbReference type="ChEBI" id="CHEBI:33019"/>
        <dbReference type="ChEBI" id="CHEBI:58053"/>
        <dbReference type="ChEBI" id="CHEBI:61402"/>
        <dbReference type="EC" id="3.6.1.66"/>
    </reaction>
</comment>
<evidence type="ECO:0000256" key="5">
    <source>
        <dbReference type="ARBA" id="ARBA00022801"/>
    </source>
</evidence>
<comment type="catalytic activity">
    <reaction evidence="8 10">
        <text>dITP + H2O = dIMP + diphosphate + H(+)</text>
        <dbReference type="Rhea" id="RHEA:28342"/>
        <dbReference type="ChEBI" id="CHEBI:15377"/>
        <dbReference type="ChEBI" id="CHEBI:15378"/>
        <dbReference type="ChEBI" id="CHEBI:33019"/>
        <dbReference type="ChEBI" id="CHEBI:61194"/>
        <dbReference type="ChEBI" id="CHEBI:61382"/>
        <dbReference type="EC" id="3.6.1.66"/>
    </reaction>
</comment>
<dbReference type="KEGG" id="ccv:CCV52592_0412"/>
<dbReference type="GO" id="GO:0046872">
    <property type="term" value="F:metal ion binding"/>
    <property type="evidence" value="ECO:0007669"/>
    <property type="project" value="UniProtKB-KW"/>
</dbReference>
<evidence type="ECO:0000256" key="7">
    <source>
        <dbReference type="ARBA" id="ARBA00023080"/>
    </source>
</evidence>
<evidence type="ECO:0000256" key="6">
    <source>
        <dbReference type="ARBA" id="ARBA00022842"/>
    </source>
</evidence>
<comment type="catalytic activity">
    <reaction evidence="9 10">
        <text>XTP + H2O = XMP + diphosphate + H(+)</text>
        <dbReference type="Rhea" id="RHEA:28610"/>
        <dbReference type="ChEBI" id="CHEBI:15377"/>
        <dbReference type="ChEBI" id="CHEBI:15378"/>
        <dbReference type="ChEBI" id="CHEBI:33019"/>
        <dbReference type="ChEBI" id="CHEBI:57464"/>
        <dbReference type="ChEBI" id="CHEBI:61314"/>
        <dbReference type="EC" id="3.6.1.66"/>
    </reaction>
</comment>
<evidence type="ECO:0000256" key="2">
    <source>
        <dbReference type="ARBA" id="ARBA00011738"/>
    </source>
</evidence>
<dbReference type="Pfam" id="PF01725">
    <property type="entry name" value="Ham1p_like"/>
    <property type="match status" value="1"/>
</dbReference>
<dbReference type="GO" id="GO:0035870">
    <property type="term" value="F:dITP diphosphatase activity"/>
    <property type="evidence" value="ECO:0007669"/>
    <property type="project" value="UniProtKB-UniRule"/>
</dbReference>
<evidence type="ECO:0000256" key="1">
    <source>
        <dbReference type="ARBA" id="ARBA00008023"/>
    </source>
</evidence>
<accession>A7H0C9</accession>
<dbReference type="CDD" id="cd00515">
    <property type="entry name" value="HAM1"/>
    <property type="match status" value="1"/>
</dbReference>
<feature type="binding site" evidence="10">
    <location>
        <position position="75"/>
    </location>
    <ligand>
        <name>substrate</name>
    </ligand>
</feature>
<comment type="caution">
    <text evidence="10">Lacks conserved residue(s) required for the propagation of feature annotation.</text>
</comment>
<dbReference type="Proteomes" id="UP000006380">
    <property type="component" value="Chromosome"/>
</dbReference>
<feature type="active site" description="Proton acceptor" evidence="10">
    <location>
        <position position="74"/>
    </location>
</feature>
<keyword evidence="3 10" id="KW-0479">Metal-binding</keyword>
<dbReference type="GO" id="GO:0036222">
    <property type="term" value="F:XTP diphosphatase activity"/>
    <property type="evidence" value="ECO:0007669"/>
    <property type="project" value="UniProtKB-UniRule"/>
</dbReference>
<feature type="binding site" evidence="10">
    <location>
        <position position="74"/>
    </location>
    <ligand>
        <name>Mg(2+)</name>
        <dbReference type="ChEBI" id="CHEBI:18420"/>
    </ligand>
</feature>
<dbReference type="Gene3D" id="3.90.950.10">
    <property type="match status" value="1"/>
</dbReference>
<evidence type="ECO:0000313" key="11">
    <source>
        <dbReference type="EMBL" id="EAT99906.2"/>
    </source>
</evidence>
<name>A7H0C9_CAMC5</name>
<keyword evidence="6 10" id="KW-0460">Magnesium</keyword>
<dbReference type="OrthoDB" id="9807456at2"/>
<protein>
    <recommendedName>
        <fullName evidence="10">dITP/XTP pyrophosphatase</fullName>
        <ecNumber evidence="10">3.6.1.66</ecNumber>
    </recommendedName>
    <alternativeName>
        <fullName evidence="10">Non-canonical purine NTP pyrophosphatase</fullName>
    </alternativeName>
    <alternativeName>
        <fullName evidence="10">Non-standard purine NTP pyrophosphatase</fullName>
    </alternativeName>
    <alternativeName>
        <fullName evidence="10">Nucleoside-triphosphate diphosphatase</fullName>
    </alternativeName>
    <alternativeName>
        <fullName evidence="10">Nucleoside-triphosphate pyrophosphatase</fullName>
        <shortName evidence="10">NTPase</shortName>
    </alternativeName>
</protein>
<dbReference type="RefSeq" id="WP_041743489.1">
    <property type="nucleotide sequence ID" value="NC_009715.2"/>
</dbReference>
<dbReference type="InterPro" id="IPR029001">
    <property type="entry name" value="ITPase-like_fam"/>
</dbReference>
<feature type="binding site" evidence="10">
    <location>
        <begin position="184"/>
        <end position="185"/>
    </location>
    <ligand>
        <name>substrate</name>
    </ligand>
</feature>
<feature type="binding site" evidence="10">
    <location>
        <begin position="156"/>
        <end position="159"/>
    </location>
    <ligand>
        <name>substrate</name>
    </ligand>
</feature>
<feature type="binding site" evidence="10">
    <location>
        <position position="179"/>
    </location>
    <ligand>
        <name>substrate</name>
    </ligand>
</feature>
<comment type="subunit">
    <text evidence="2 10">Homodimer.</text>
</comment>
<sequence length="218" mass="23852">MKIVLATSNQGKVREIKDFLRGYDIHALSEICEPFEIVEDGTTFQQNALIKARAVYSKICELNLQDEFIALSDDSGICVDALGGEPGIFSARFSGAGANDASNRAKLIARLKELNLSSSKAHYTACIAVASKFGEFSTHGFMHGTAIAQERGENGFGYDTLFVPDGFELTLGELDDETKLKISHRSKGLNLAKFILKNLQQKFESANLAATSRAKFKF</sequence>
<dbReference type="FunFam" id="3.90.950.10:FF:000001">
    <property type="entry name" value="dITP/XTP pyrophosphatase"/>
    <property type="match status" value="1"/>
</dbReference>
<dbReference type="SUPFAM" id="SSF52972">
    <property type="entry name" value="ITPase-like"/>
    <property type="match status" value="1"/>
</dbReference>
<dbReference type="HAMAP" id="MF_01405">
    <property type="entry name" value="Non_canon_purine_NTPase"/>
    <property type="match status" value="1"/>
</dbReference>
<comment type="similarity">
    <text evidence="1 10">Belongs to the HAM1 NTPase family.</text>
</comment>
<dbReference type="AlphaFoldDB" id="A7H0C9"/>
<comment type="cofactor">
    <cofactor evidence="10">
        <name>Mg(2+)</name>
        <dbReference type="ChEBI" id="CHEBI:18420"/>
    </cofactor>
    <text evidence="10">Binds 1 Mg(2+) ion per subunit.</text>
</comment>
<dbReference type="GO" id="GO:0009117">
    <property type="term" value="P:nucleotide metabolic process"/>
    <property type="evidence" value="ECO:0007669"/>
    <property type="project" value="UniProtKB-KW"/>
</dbReference>
<keyword evidence="7 10" id="KW-0546">Nucleotide metabolism</keyword>
<dbReference type="GO" id="GO:0036220">
    <property type="term" value="F:ITP diphosphatase activity"/>
    <property type="evidence" value="ECO:0007669"/>
    <property type="project" value="UniProtKB-UniRule"/>
</dbReference>
<evidence type="ECO:0000256" key="3">
    <source>
        <dbReference type="ARBA" id="ARBA00022723"/>
    </source>
</evidence>
<dbReference type="PANTHER" id="PTHR11067">
    <property type="entry name" value="INOSINE TRIPHOSPHATE PYROPHOSPHATASE/HAM1 PROTEIN"/>
    <property type="match status" value="1"/>
</dbReference>
<dbReference type="GO" id="GO:0005829">
    <property type="term" value="C:cytosol"/>
    <property type="evidence" value="ECO:0007669"/>
    <property type="project" value="TreeGrafter"/>
</dbReference>
<keyword evidence="4 10" id="KW-0547">Nucleotide-binding</keyword>
<keyword evidence="5 10" id="KW-0378">Hydrolase</keyword>
<organism evidence="11 12">
    <name type="scientific">Campylobacter curvus (strain 525.92)</name>
    <dbReference type="NCBI Taxonomy" id="360105"/>
    <lineage>
        <taxon>Bacteria</taxon>
        <taxon>Pseudomonadati</taxon>
        <taxon>Campylobacterota</taxon>
        <taxon>Epsilonproteobacteria</taxon>
        <taxon>Campylobacterales</taxon>
        <taxon>Campylobacteraceae</taxon>
        <taxon>Campylobacter</taxon>
    </lineage>
</organism>
<evidence type="ECO:0000256" key="4">
    <source>
        <dbReference type="ARBA" id="ARBA00022741"/>
    </source>
</evidence>
<evidence type="ECO:0000256" key="9">
    <source>
        <dbReference type="ARBA" id="ARBA00052017"/>
    </source>
</evidence>
<keyword evidence="12" id="KW-1185">Reference proteome</keyword>
<dbReference type="STRING" id="360105.CCV52592_0412"/>
<reference evidence="11" key="1">
    <citation type="submission" date="2016-07" db="EMBL/GenBank/DDBJ databases">
        <title>Comparative genomics of the Campylobacter concisus group.</title>
        <authorList>
            <person name="Miller W.G."/>
            <person name="Yee E."/>
            <person name="Chapman M.H."/>
            <person name="Huynh S."/>
            <person name="Bono J.L."/>
            <person name="On S.L.W."/>
            <person name="StLeger J."/>
            <person name="Foster G."/>
            <person name="Parker C.T."/>
        </authorList>
    </citation>
    <scope>NUCLEOTIDE SEQUENCE</scope>
    <source>
        <strain evidence="11">525.92</strain>
    </source>
</reference>